<feature type="transmembrane region" description="Helical" evidence="8">
    <location>
        <begin position="28"/>
        <end position="47"/>
    </location>
</feature>
<comment type="subcellular location">
    <subcellularLocation>
        <location evidence="8">Cell membrane</location>
        <topology evidence="8">Multi-pass membrane protein</topology>
    </subcellularLocation>
    <subcellularLocation>
        <location evidence="1">Membrane</location>
        <topology evidence="1">Multi-pass membrane protein</topology>
    </subcellularLocation>
</comment>
<feature type="transmembrane region" description="Helical" evidence="8">
    <location>
        <begin position="106"/>
        <end position="126"/>
    </location>
</feature>
<feature type="transmembrane region" description="Helical" evidence="8">
    <location>
        <begin position="352"/>
        <end position="370"/>
    </location>
</feature>
<comment type="caution">
    <text evidence="8">Lacks conserved residue(s) required for the propagation of feature annotation.</text>
</comment>
<dbReference type="InterPro" id="IPR024041">
    <property type="entry name" value="NH4_transpt_AmtB-like_dom"/>
</dbReference>
<proteinExistence type="evidence at transcript level"/>
<dbReference type="InterPro" id="IPR018047">
    <property type="entry name" value="Ammonium_transpt_CS"/>
</dbReference>
<comment type="similarity">
    <text evidence="2 8">Belongs to the ammonia transporter channel (TC 1.A.11.2) family.</text>
</comment>
<dbReference type="InterPro" id="IPR029020">
    <property type="entry name" value="Ammonium/urea_transptr"/>
</dbReference>
<dbReference type="GO" id="GO:0097272">
    <property type="term" value="P:ammonium homeostasis"/>
    <property type="evidence" value="ECO:0007669"/>
    <property type="project" value="TreeGrafter"/>
</dbReference>
<evidence type="ECO:0000313" key="10">
    <source>
        <dbReference type="EMBL" id="AOG19173.1"/>
    </source>
</evidence>
<organism evidence="10">
    <name type="scientific">Eurythoe complanata</name>
    <name type="common">Orange fire worm</name>
    <dbReference type="NCBI Taxonomy" id="167815"/>
    <lineage>
        <taxon>Eukaryota</taxon>
        <taxon>Metazoa</taxon>
        <taxon>Spiralia</taxon>
        <taxon>Lophotrochozoa</taxon>
        <taxon>Annelida</taxon>
        <taxon>Polychaeta</taxon>
        <taxon>Errantia</taxon>
        <taxon>Eunicida</taxon>
        <taxon>Amphinomidae</taxon>
        <taxon>Eurythoe</taxon>
    </lineage>
</organism>
<dbReference type="GO" id="GO:0008519">
    <property type="term" value="F:ammonium channel activity"/>
    <property type="evidence" value="ECO:0007669"/>
    <property type="project" value="InterPro"/>
</dbReference>
<dbReference type="PANTHER" id="PTHR11730">
    <property type="entry name" value="AMMONIUM TRANSPORTER"/>
    <property type="match status" value="1"/>
</dbReference>
<evidence type="ECO:0000256" key="4">
    <source>
        <dbReference type="ARBA" id="ARBA00022692"/>
    </source>
</evidence>
<evidence type="ECO:0000256" key="2">
    <source>
        <dbReference type="ARBA" id="ARBA00005887"/>
    </source>
</evidence>
<evidence type="ECO:0000256" key="6">
    <source>
        <dbReference type="ARBA" id="ARBA00023136"/>
    </source>
</evidence>
<feature type="transmembrane region" description="Helical" evidence="8">
    <location>
        <begin position="317"/>
        <end position="340"/>
    </location>
</feature>
<feature type="transmembrane region" description="Helical" evidence="8">
    <location>
        <begin position="216"/>
        <end position="234"/>
    </location>
</feature>
<dbReference type="FunFam" id="1.10.3430.10:FF:000010">
    <property type="entry name" value="Ammonium transporter"/>
    <property type="match status" value="1"/>
</dbReference>
<feature type="transmembrane region" description="Helical" evidence="8">
    <location>
        <begin position="390"/>
        <end position="416"/>
    </location>
</feature>
<dbReference type="EMBL" id="KX458239">
    <property type="protein sequence ID" value="AOG19173.1"/>
    <property type="molecule type" value="mRNA"/>
</dbReference>
<protein>
    <recommendedName>
        <fullName evidence="8">Ammonium transporter</fullName>
    </recommendedName>
</protein>
<dbReference type="SUPFAM" id="SSF111352">
    <property type="entry name" value="Ammonium transporter"/>
    <property type="match status" value="1"/>
</dbReference>
<keyword evidence="6 8" id="KW-0472">Membrane</keyword>
<evidence type="ECO:0000259" key="9">
    <source>
        <dbReference type="Pfam" id="PF00909"/>
    </source>
</evidence>
<feature type="transmembrane region" description="Helical" evidence="8">
    <location>
        <begin position="174"/>
        <end position="195"/>
    </location>
</feature>
<dbReference type="PROSITE" id="PS01219">
    <property type="entry name" value="AMMONIUM_TRANSP"/>
    <property type="match status" value="1"/>
</dbReference>
<name>A0A1B3PEF7_EURCO</name>
<reference evidence="10" key="1">
    <citation type="submission" date="2016-06" db="EMBL/GenBank/DDBJ databases">
        <title>Ammonia excretion in the marine polychaete Pareurythoe borealis (Annelida).</title>
        <authorList>
            <person name="Weihrauch D."/>
            <person name="Thiel D."/>
            <person name="Purschke G."/>
        </authorList>
    </citation>
    <scope>NUCLEOTIDE SEQUENCE</scope>
</reference>
<accession>A0A1B3PEF7</accession>
<dbReference type="AlphaFoldDB" id="A0A1B3PEF7"/>
<keyword evidence="3 8" id="KW-0813">Transport</keyword>
<dbReference type="Pfam" id="PF00909">
    <property type="entry name" value="Ammonium_transp"/>
    <property type="match status" value="1"/>
</dbReference>
<dbReference type="NCBIfam" id="TIGR00836">
    <property type="entry name" value="amt"/>
    <property type="match status" value="1"/>
</dbReference>
<feature type="transmembrane region" description="Helical" evidence="8">
    <location>
        <begin position="133"/>
        <end position="154"/>
    </location>
</feature>
<feature type="transmembrane region" description="Helical" evidence="8">
    <location>
        <begin position="68"/>
        <end position="86"/>
    </location>
</feature>
<evidence type="ECO:0000256" key="5">
    <source>
        <dbReference type="ARBA" id="ARBA00022989"/>
    </source>
</evidence>
<dbReference type="GO" id="GO:0005886">
    <property type="term" value="C:plasma membrane"/>
    <property type="evidence" value="ECO:0007669"/>
    <property type="project" value="UniProtKB-SubCell"/>
</dbReference>
<keyword evidence="7 8" id="KW-0924">Ammonia transport</keyword>
<keyword evidence="5 8" id="KW-1133">Transmembrane helix</keyword>
<dbReference type="InterPro" id="IPR001905">
    <property type="entry name" value="Ammonium_transpt"/>
</dbReference>
<keyword evidence="4 8" id="KW-0812">Transmembrane</keyword>
<feature type="domain" description="Ammonium transporter AmtB-like" evidence="9">
    <location>
        <begin position="29"/>
        <end position="443"/>
    </location>
</feature>
<evidence type="ECO:0000256" key="3">
    <source>
        <dbReference type="ARBA" id="ARBA00022448"/>
    </source>
</evidence>
<dbReference type="Gene3D" id="1.10.3430.10">
    <property type="entry name" value="Ammonium transporter AmtB like domains"/>
    <property type="match status" value="1"/>
</dbReference>
<sequence>MPNATALEIQLSQMQKEVGTINSNNDTFFLIVMAVIIFFMQCGFAFLESGAVRSKNTTNILLKNMLDCFVCGITYWAAGYALAFGPGNAFLGYRYWFGESMPDDKLAHWFFHFVFAATATTIVSGAVAERCEFVAYIVYSSIITGIVYPIVSHWAWDSQGWLATAVSGVAYQDFAGSGVVHLLGGTAAFVGAVFLGPRLGRFDPVTGKPQAIRGHSVPLAALGGFILMFGFFAFNGGSQASISASGDGVAIARSIVNTIISGSAAALTAMCVKKLALCVGGCGACLCDCGRTRWSLLVTINGALTGMVTACAGCNVMYTWAAAVTGIVAGMIFLGVSALVVRLKVDDPLDAVAVHGGGGLWGVIAAPLFNTQGGLVFSTTGEQLTASGKALGWNLVGALAIIAWSAVICVIMFGILKCCKVLRVNRETEIEGLDKTEHGEPAYPDDINLEPYKVQSDGNLTPVADVVRYPPQNGGRLQHVGASTVYVDNPPVRHHGHANTYMR</sequence>
<evidence type="ECO:0000256" key="7">
    <source>
        <dbReference type="ARBA" id="ARBA00023177"/>
    </source>
</evidence>
<dbReference type="PANTHER" id="PTHR11730:SF6">
    <property type="entry name" value="AMMONIUM TRANSPORTER"/>
    <property type="match status" value="1"/>
</dbReference>
<evidence type="ECO:0000256" key="1">
    <source>
        <dbReference type="ARBA" id="ARBA00004141"/>
    </source>
</evidence>
<evidence type="ECO:0000256" key="8">
    <source>
        <dbReference type="RuleBase" id="RU362002"/>
    </source>
</evidence>